<comment type="similarity">
    <text evidence="2">Belongs to the UPF0382 family.</text>
</comment>
<evidence type="ECO:0000313" key="8">
    <source>
        <dbReference type="Proteomes" id="UP000234661"/>
    </source>
</evidence>
<reference evidence="7 8" key="2">
    <citation type="submission" date="2018-01" db="EMBL/GenBank/DDBJ databases">
        <title>Genomic study of Klebsiella pneumoniae.</title>
        <authorList>
            <person name="Yang Y."/>
            <person name="Bicalho R."/>
        </authorList>
    </citation>
    <scope>NUCLEOTIDE SEQUENCE [LARGE SCALE GENOMIC DNA]</scope>
    <source>
        <strain evidence="7 8">A2</strain>
    </source>
</reference>
<dbReference type="AlphaFoldDB" id="A0A2J4YFL4"/>
<sequence>MTSRFMLIFAAISGFIFVALGAFGAHVLSKTMGVAEMGWIHTGLQYQAFHTLAIFGLAVAMQRRISIWFYWSSVFMALGTVLFSGSLY</sequence>
<keyword evidence="3 6" id="KW-0812">Transmembrane</keyword>
<dbReference type="PANTHER" id="PTHR43461:SF1">
    <property type="entry name" value="TRANSMEMBRANE PROTEIN 256"/>
    <property type="match status" value="1"/>
</dbReference>
<evidence type="ECO:0000256" key="2">
    <source>
        <dbReference type="ARBA" id="ARBA00009694"/>
    </source>
</evidence>
<accession>A0A2J4YFL4</accession>
<evidence type="ECO:0000256" key="5">
    <source>
        <dbReference type="ARBA" id="ARBA00023136"/>
    </source>
</evidence>
<dbReference type="Proteomes" id="UP000234661">
    <property type="component" value="Unassembled WGS sequence"/>
</dbReference>
<evidence type="ECO:0000256" key="1">
    <source>
        <dbReference type="ARBA" id="ARBA00004141"/>
    </source>
</evidence>
<dbReference type="InterPro" id="IPR006696">
    <property type="entry name" value="DUF423"/>
</dbReference>
<evidence type="ECO:0000256" key="6">
    <source>
        <dbReference type="SAM" id="Phobius"/>
    </source>
</evidence>
<name>A0A2J4YFL4_9ENTR</name>
<feature type="transmembrane region" description="Helical" evidence="6">
    <location>
        <begin position="67"/>
        <end position="87"/>
    </location>
</feature>
<evidence type="ECO:0000256" key="3">
    <source>
        <dbReference type="ARBA" id="ARBA00022692"/>
    </source>
</evidence>
<feature type="transmembrane region" description="Helical" evidence="6">
    <location>
        <begin position="40"/>
        <end position="60"/>
    </location>
</feature>
<feature type="non-terminal residue" evidence="7">
    <location>
        <position position="88"/>
    </location>
</feature>
<dbReference type="PANTHER" id="PTHR43461">
    <property type="entry name" value="TRANSMEMBRANE PROTEIN 256"/>
    <property type="match status" value="1"/>
</dbReference>
<keyword evidence="4 6" id="KW-1133">Transmembrane helix</keyword>
<dbReference type="Pfam" id="PF04241">
    <property type="entry name" value="DUF423"/>
    <property type="match status" value="1"/>
</dbReference>
<gene>
    <name evidence="7" type="ORF">CWM85_33720</name>
</gene>
<evidence type="ECO:0008006" key="9">
    <source>
        <dbReference type="Google" id="ProtNLM"/>
    </source>
</evidence>
<evidence type="ECO:0000256" key="4">
    <source>
        <dbReference type="ARBA" id="ARBA00022989"/>
    </source>
</evidence>
<dbReference type="EMBL" id="PIET01001716">
    <property type="protein sequence ID" value="PLM49604.1"/>
    <property type="molecule type" value="Genomic_DNA"/>
</dbReference>
<reference evidence="7 8" key="1">
    <citation type="submission" date="2017-11" db="EMBL/GenBank/DDBJ databases">
        <authorList>
            <person name="Han C.G."/>
        </authorList>
    </citation>
    <scope>NUCLEOTIDE SEQUENCE [LARGE SCALE GENOMIC DNA]</scope>
    <source>
        <strain evidence="7 8">A2</strain>
    </source>
</reference>
<evidence type="ECO:0000313" key="7">
    <source>
        <dbReference type="EMBL" id="PLM49604.1"/>
    </source>
</evidence>
<proteinExistence type="inferred from homology"/>
<organism evidence="7 8">
    <name type="scientific">Klebsiella michiganensis</name>
    <dbReference type="NCBI Taxonomy" id="1134687"/>
    <lineage>
        <taxon>Bacteria</taxon>
        <taxon>Pseudomonadati</taxon>
        <taxon>Pseudomonadota</taxon>
        <taxon>Gammaproteobacteria</taxon>
        <taxon>Enterobacterales</taxon>
        <taxon>Enterobacteriaceae</taxon>
        <taxon>Klebsiella/Raoultella group</taxon>
        <taxon>Klebsiella</taxon>
    </lineage>
</organism>
<protein>
    <recommendedName>
        <fullName evidence="9">DUF423 domain-containing protein</fullName>
    </recommendedName>
</protein>
<keyword evidence="5 6" id="KW-0472">Membrane</keyword>
<comment type="caution">
    <text evidence="7">The sequence shown here is derived from an EMBL/GenBank/DDBJ whole genome shotgun (WGS) entry which is preliminary data.</text>
</comment>
<dbReference type="GO" id="GO:0005886">
    <property type="term" value="C:plasma membrane"/>
    <property type="evidence" value="ECO:0007669"/>
    <property type="project" value="TreeGrafter"/>
</dbReference>
<comment type="subcellular location">
    <subcellularLocation>
        <location evidence="1">Membrane</location>
        <topology evidence="1">Multi-pass membrane protein</topology>
    </subcellularLocation>
</comment>